<sequence>MSTVSPTECTQLPAVHNKWFTLSVVVISVYNLLLSLKIYFSIINNNNYKYLGTIFKINRKYIIPTTKFPDNKSELYRSITKYKSTNTLRLYILIKYYSLRKLTLKADYPYTSRTNKSAALKIYSIAISSIIKFHKSTKVLYNLEVDIYALIISTIKTTKATKKATSISARKAKANLIATKATKTKAIKGLGLILIL</sequence>
<proteinExistence type="predicted"/>
<dbReference type="EMBL" id="FJUX01000042">
    <property type="protein sequence ID" value="CZS99958.1"/>
    <property type="molecule type" value="Genomic_DNA"/>
</dbReference>
<reference evidence="3" key="1">
    <citation type="submission" date="2016-03" db="EMBL/GenBank/DDBJ databases">
        <authorList>
            <person name="Guldener U."/>
        </authorList>
    </citation>
    <scope>NUCLEOTIDE SEQUENCE [LARGE SCALE GENOMIC DNA]</scope>
    <source>
        <strain evidence="3">04CH-RAC-A.6.1</strain>
    </source>
</reference>
<name>A0A1E1KPK1_9HELO</name>
<feature type="transmembrane region" description="Helical" evidence="1">
    <location>
        <begin position="20"/>
        <end position="40"/>
    </location>
</feature>
<evidence type="ECO:0000313" key="3">
    <source>
        <dbReference type="Proteomes" id="UP000178912"/>
    </source>
</evidence>
<keyword evidence="1" id="KW-0472">Membrane</keyword>
<keyword evidence="1" id="KW-0812">Transmembrane</keyword>
<dbReference type="AlphaFoldDB" id="A0A1E1KPK1"/>
<organism evidence="2 3">
    <name type="scientific">Rhynchosporium agropyri</name>
    <dbReference type="NCBI Taxonomy" id="914238"/>
    <lineage>
        <taxon>Eukaryota</taxon>
        <taxon>Fungi</taxon>
        <taxon>Dikarya</taxon>
        <taxon>Ascomycota</taxon>
        <taxon>Pezizomycotina</taxon>
        <taxon>Leotiomycetes</taxon>
        <taxon>Helotiales</taxon>
        <taxon>Ploettnerulaceae</taxon>
        <taxon>Rhynchosporium</taxon>
    </lineage>
</organism>
<protein>
    <submittedName>
        <fullName evidence="2">Uncharacterized protein</fullName>
    </submittedName>
</protein>
<keyword evidence="3" id="KW-1185">Reference proteome</keyword>
<evidence type="ECO:0000313" key="2">
    <source>
        <dbReference type="EMBL" id="CZS99958.1"/>
    </source>
</evidence>
<gene>
    <name evidence="2" type="ORF">RAG0_08206</name>
</gene>
<dbReference type="Proteomes" id="UP000178912">
    <property type="component" value="Unassembled WGS sequence"/>
</dbReference>
<evidence type="ECO:0000256" key="1">
    <source>
        <dbReference type="SAM" id="Phobius"/>
    </source>
</evidence>
<keyword evidence="1" id="KW-1133">Transmembrane helix</keyword>
<accession>A0A1E1KPK1</accession>